<feature type="chain" id="PRO_5040553051" description="S-adenosylmethionine decarboxylase beta chain" evidence="10">
    <location>
        <begin position="1"/>
        <end position="62"/>
    </location>
</feature>
<gene>
    <name evidence="10" type="primary">speH</name>
    <name evidence="11" type="ORF">ARTHRO_40229</name>
</gene>
<dbReference type="NCBIfam" id="TIGR03330">
    <property type="entry name" value="SAM_DCase_Bsu"/>
    <property type="match status" value="1"/>
</dbReference>
<dbReference type="InterPro" id="IPR003826">
    <property type="entry name" value="AdoMetDC_fam_prok"/>
</dbReference>
<dbReference type="Gene3D" id="3.30.160.750">
    <property type="match status" value="1"/>
</dbReference>
<keyword evidence="9 10" id="KW-0670">Pyruvate</keyword>
<dbReference type="PANTHER" id="PTHR33866:SF2">
    <property type="entry name" value="S-ADENOSYLMETHIONINE DECARBOXYLASE PROENZYME"/>
    <property type="match status" value="1"/>
</dbReference>
<keyword evidence="2 10" id="KW-0210">Decarboxylase</keyword>
<dbReference type="InterPro" id="IPR042284">
    <property type="entry name" value="AdoMetDC_N"/>
</dbReference>
<comment type="subunit">
    <text evidence="10">Heterotetramer of two alpha and two beta chains arranged as a dimer of alpha/beta heterodimers.</text>
</comment>
<keyword evidence="12" id="KW-1185">Reference proteome</keyword>
<evidence type="ECO:0000256" key="6">
    <source>
        <dbReference type="ARBA" id="ARBA00023145"/>
    </source>
</evidence>
<dbReference type="GO" id="GO:0008295">
    <property type="term" value="P:spermidine biosynthetic process"/>
    <property type="evidence" value="ECO:0007669"/>
    <property type="project" value="UniProtKB-UniRule"/>
</dbReference>
<reference evidence="11 12" key="1">
    <citation type="submission" date="2014-02" db="EMBL/GenBank/DDBJ databases">
        <authorList>
            <person name="Genoscope - CEA"/>
        </authorList>
    </citation>
    <scope>NUCLEOTIDE SEQUENCE [LARGE SCALE GENOMIC DNA]</scope>
    <source>
        <strain evidence="11 12">PCC 8005</strain>
    </source>
</reference>
<dbReference type="Pfam" id="PF02675">
    <property type="entry name" value="AdoMet_dc"/>
    <property type="match status" value="1"/>
</dbReference>
<keyword evidence="1 10" id="KW-0949">S-adenosyl-L-methionine</keyword>
<dbReference type="Gene3D" id="3.30.360.110">
    <property type="entry name" value="S-adenosylmethionine decarboxylase domain"/>
    <property type="match status" value="1"/>
</dbReference>
<evidence type="ECO:0000256" key="3">
    <source>
        <dbReference type="ARBA" id="ARBA00022813"/>
    </source>
</evidence>
<dbReference type="InterPro" id="IPR016067">
    <property type="entry name" value="S-AdoMet_deCO2ase_core"/>
</dbReference>
<feature type="active site" description="Proton acceptor; for processing activity" evidence="10">
    <location>
        <position position="68"/>
    </location>
</feature>
<evidence type="ECO:0000256" key="9">
    <source>
        <dbReference type="ARBA" id="ARBA00023317"/>
    </source>
</evidence>
<keyword evidence="3 10" id="KW-0068">Autocatalytic cleavage</keyword>
<evidence type="ECO:0000256" key="2">
    <source>
        <dbReference type="ARBA" id="ARBA00022793"/>
    </source>
</evidence>
<keyword evidence="8 10" id="KW-0704">Schiff base</keyword>
<dbReference type="HAMAP" id="MF_00464">
    <property type="entry name" value="AdoMetDC_1"/>
    <property type="match status" value="1"/>
</dbReference>
<evidence type="ECO:0000256" key="1">
    <source>
        <dbReference type="ARBA" id="ARBA00022691"/>
    </source>
</evidence>
<feature type="active site" description="Schiff-base intermediate with substrate; via pyruvic acid" evidence="10">
    <location>
        <position position="63"/>
    </location>
</feature>
<comment type="catalytic activity">
    <reaction evidence="10">
        <text>S-adenosyl-L-methionine + H(+) = S-adenosyl 3-(methylsulfanyl)propylamine + CO2</text>
        <dbReference type="Rhea" id="RHEA:15981"/>
        <dbReference type="ChEBI" id="CHEBI:15378"/>
        <dbReference type="ChEBI" id="CHEBI:16526"/>
        <dbReference type="ChEBI" id="CHEBI:57443"/>
        <dbReference type="ChEBI" id="CHEBI:59789"/>
        <dbReference type="EC" id="4.1.1.50"/>
    </reaction>
</comment>
<evidence type="ECO:0000256" key="7">
    <source>
        <dbReference type="ARBA" id="ARBA00023239"/>
    </source>
</evidence>
<comment type="similarity">
    <text evidence="10">Belongs to the prokaryotic AdoMetDC family. Type 1 subfamily.</text>
</comment>
<dbReference type="EC" id="4.1.1.50" evidence="10"/>
<protein>
    <recommendedName>
        <fullName evidence="10">S-adenosylmethionine decarboxylase proenzyme</fullName>
        <shortName evidence="10">AdoMetDC</shortName>
        <shortName evidence="10">SAMDC</shortName>
        <ecNumber evidence="10">4.1.1.50</ecNumber>
    </recommendedName>
    <component>
        <recommendedName>
            <fullName evidence="10">S-adenosylmethionine decarboxylase beta chain</fullName>
        </recommendedName>
    </component>
    <component>
        <recommendedName>
            <fullName evidence="10">S-adenosylmethionine decarboxylase alpha chain</fullName>
        </recommendedName>
    </component>
</protein>
<comment type="cofactor">
    <cofactor evidence="10">
        <name>pyruvate</name>
        <dbReference type="ChEBI" id="CHEBI:15361"/>
    </cofactor>
    <text evidence="10">Binds 1 pyruvoyl group covalently per subunit.</text>
</comment>
<dbReference type="GO" id="GO:0005829">
    <property type="term" value="C:cytosol"/>
    <property type="evidence" value="ECO:0007669"/>
    <property type="project" value="TreeGrafter"/>
</dbReference>
<evidence type="ECO:0000256" key="8">
    <source>
        <dbReference type="ARBA" id="ARBA00023270"/>
    </source>
</evidence>
<dbReference type="GO" id="GO:0004014">
    <property type="term" value="F:adenosylmethionine decarboxylase activity"/>
    <property type="evidence" value="ECO:0007669"/>
    <property type="project" value="UniProtKB-UniRule"/>
</dbReference>
<proteinExistence type="inferred from homology"/>
<dbReference type="EMBL" id="FO818640">
    <property type="protein sequence ID" value="CDM95823.1"/>
    <property type="molecule type" value="Genomic_DNA"/>
</dbReference>
<comment type="function">
    <text evidence="10">Catalyzes the decarboxylation of S-adenosylmethionine to S-adenosylmethioninamine (dcAdoMet), the propylamine donor required for the synthesis of the polyamines spermine and spermidine from the diamine putrescine.</text>
</comment>
<feature type="site" description="Cleavage (non-hydrolytic); by autolysis" evidence="10">
    <location>
        <begin position="62"/>
        <end position="63"/>
    </location>
</feature>
<keyword evidence="6 10" id="KW-0865">Zymogen</keyword>
<evidence type="ECO:0000256" key="10">
    <source>
        <dbReference type="HAMAP-Rule" id="MF_00464"/>
    </source>
</evidence>
<name>A0A9P1KHS0_9CYAN</name>
<evidence type="ECO:0000313" key="11">
    <source>
        <dbReference type="EMBL" id="CDM95823.1"/>
    </source>
</evidence>
<dbReference type="AlphaFoldDB" id="A0A9P1KHS0"/>
<comment type="PTM">
    <text evidence="10">Is synthesized initially as an inactive proenzyme. Formation of the active enzyme involves a self-maturation process in which the active site pyruvoyl group is generated from an internal serine residue via an autocatalytic post-translational modification. Two non-identical subunits are generated from the proenzyme in this reaction, and the pyruvate is formed at the N-terminus of the alpha chain, which is derived from the carboxyl end of the proenzyme. The post-translation cleavage follows an unusual pathway, termed non-hydrolytic serinolysis, in which the side chain hydroxyl group of the serine supplies its oxygen atom to form the C-terminus of the beta chain, while the remainder of the serine residue undergoes an oxidative deamination to produce ammonia and the pyruvoyl group blocking the N-terminus of the alpha chain.</text>
</comment>
<dbReference type="InterPro" id="IPR042286">
    <property type="entry name" value="AdoMetDC_C"/>
</dbReference>
<evidence type="ECO:0000313" key="12">
    <source>
        <dbReference type="Proteomes" id="UP000032946"/>
    </source>
</evidence>
<dbReference type="PANTHER" id="PTHR33866">
    <property type="entry name" value="S-ADENOSYLMETHIONINE DECARBOXYLASE PROENZYME"/>
    <property type="match status" value="1"/>
</dbReference>
<keyword evidence="7 10" id="KW-0456">Lyase</keyword>
<keyword evidence="5 10" id="KW-0620">Polyamine biosynthesis</keyword>
<feature type="modified residue" description="Pyruvic acid (Ser); by autocatalysis" evidence="10">
    <location>
        <position position="63"/>
    </location>
</feature>
<evidence type="ECO:0000256" key="5">
    <source>
        <dbReference type="ARBA" id="ARBA00023115"/>
    </source>
</evidence>
<feature type="chain" id="PRO_5040553052" description="S-adenosylmethionine decarboxylase alpha chain" evidence="10">
    <location>
        <begin position="63"/>
        <end position="146"/>
    </location>
</feature>
<dbReference type="Proteomes" id="UP000032946">
    <property type="component" value="Chromosome"/>
</dbReference>
<organism evidence="11 12">
    <name type="scientific">Limnospira indica PCC 8005</name>
    <dbReference type="NCBI Taxonomy" id="376219"/>
    <lineage>
        <taxon>Bacteria</taxon>
        <taxon>Bacillati</taxon>
        <taxon>Cyanobacteriota</taxon>
        <taxon>Cyanophyceae</taxon>
        <taxon>Oscillatoriophycideae</taxon>
        <taxon>Oscillatoriales</taxon>
        <taxon>Sirenicapillariaceae</taxon>
        <taxon>Limnospira</taxon>
    </lineage>
</organism>
<feature type="active site" description="Proton donor; for catalytic activity" evidence="10">
    <location>
        <position position="83"/>
    </location>
</feature>
<dbReference type="RefSeq" id="WP_008048675.1">
    <property type="nucleotide sequence ID" value="NZ_FO818640.1"/>
</dbReference>
<keyword evidence="4 10" id="KW-0745">Spermidine biosynthesis</keyword>
<evidence type="ECO:0000256" key="4">
    <source>
        <dbReference type="ARBA" id="ARBA00023066"/>
    </source>
</evidence>
<dbReference type="InterPro" id="IPR017716">
    <property type="entry name" value="S-AdoMet_deCOase_pro-enz"/>
</dbReference>
<comment type="pathway">
    <text evidence="10">Amine and polyamine biosynthesis; S-adenosylmethioninamine biosynthesis; S-adenosylmethioninamine from S-adenosyl-L-methionine: step 1/1.</text>
</comment>
<dbReference type="SUPFAM" id="SSF56276">
    <property type="entry name" value="S-adenosylmethionine decarboxylase"/>
    <property type="match status" value="1"/>
</dbReference>
<sequence length="146" mass="15949">MKQLGTHLVIDAWHCPAYLLNDPERIRTAILDAVTAGEATLIDFCVHQFSPHGVTATATLAESHIAIHTWPEYGYFAADLFFCGRGNPRKAAEHLETALQAGEVNRREFERGFEPSVSLDTSSVSVSETSPATNLTAFPETSFAGR</sequence>
<accession>A0A9P1KHS0</accession>